<reference evidence="1 2" key="1">
    <citation type="submission" date="2023-05" db="EMBL/GenBank/DDBJ databases">
        <title>Lithophilousrod everest ZFBP1038 complete genpme.</title>
        <authorList>
            <person name="Tian M."/>
        </authorList>
    </citation>
    <scope>NUCLEOTIDE SEQUENCE [LARGE SCALE GENOMIC DNA]</scope>
    <source>
        <strain evidence="1 2">ZFBP1038</strain>
    </source>
</reference>
<keyword evidence="2" id="KW-1185">Reference proteome</keyword>
<gene>
    <name evidence="1" type="primary">cas7e</name>
    <name evidence="1" type="ORF">LWF01_14470</name>
</gene>
<dbReference type="RefSeq" id="WP_349638068.1">
    <property type="nucleotide sequence ID" value="NZ_CP090958.1"/>
</dbReference>
<dbReference type="EMBL" id="CP090958">
    <property type="protein sequence ID" value="WGW11283.1"/>
    <property type="molecule type" value="Genomic_DNA"/>
</dbReference>
<protein>
    <submittedName>
        <fullName evidence="1">Type I-E CRISPR-associated protein Cas7/Cse4/CasC</fullName>
    </submittedName>
</protein>
<organism evidence="1 2">
    <name type="scientific">Saxibacter everestensis</name>
    <dbReference type="NCBI Taxonomy" id="2909229"/>
    <lineage>
        <taxon>Bacteria</taxon>
        <taxon>Bacillati</taxon>
        <taxon>Actinomycetota</taxon>
        <taxon>Actinomycetes</taxon>
        <taxon>Micrococcales</taxon>
        <taxon>Brevibacteriaceae</taxon>
        <taxon>Saxibacter</taxon>
    </lineage>
</organism>
<evidence type="ECO:0000313" key="1">
    <source>
        <dbReference type="EMBL" id="WGW11283.1"/>
    </source>
</evidence>
<dbReference type="NCBIfam" id="TIGR01869">
    <property type="entry name" value="casC_Cse4"/>
    <property type="match status" value="1"/>
</dbReference>
<accession>A0ABY8QQT7</accession>
<dbReference type="InterPro" id="IPR010148">
    <property type="entry name" value="CRISPR-assoc_prot_CT1975"/>
</dbReference>
<dbReference type="Proteomes" id="UP001209083">
    <property type="component" value="Chromosome"/>
</dbReference>
<proteinExistence type="predicted"/>
<name>A0ABY8QQT7_9MICO</name>
<evidence type="ECO:0000313" key="2">
    <source>
        <dbReference type="Proteomes" id="UP001209083"/>
    </source>
</evidence>
<dbReference type="Pfam" id="PF09344">
    <property type="entry name" value="Cas_CT1975"/>
    <property type="match status" value="1"/>
</dbReference>
<sequence length="386" mass="41773">MSRTIVDIHILQTVPPSNINRDDTGSPKTAVFGGTRRARVSSQAWKRATRLAFNSRLDPKELGVRTKRIVELLADRITAQNPSIDSRQAQDLAKQAFAALGKKGIKLKKTRKSETEPLPDEAGYLVFLSGRQLDRLADAAVAANATDDPRKALKDAGLTKAIDREHSVDIALFGRMVADVTDLNVDAAAQVAHALSVHAVETEFDYYTAVDDHKNLDEEEDAGAGMIGTVEFNSSTLYRYATIDVDRLLDNLDDGQATVRAVQAFVEAFATSMPTGKQNTFANRTLPDGVVVSVRDTQSVNLVGAFEQAVEEPARLKVASRKLVEHAKNVDTSFGTTPVNSWVVRVGDATSELQDLGTTVTLPELVVQVGEVVSDRLSQGTGTTES</sequence>